<feature type="compositionally biased region" description="Polar residues" evidence="3">
    <location>
        <begin position="420"/>
        <end position="436"/>
    </location>
</feature>
<dbReference type="Gene3D" id="3.40.50.2300">
    <property type="match status" value="1"/>
</dbReference>
<reference evidence="6 7" key="1">
    <citation type="journal article" date="2014" name="Nat. Commun.">
        <title>Multiple recent horizontal transfers of a large genomic region in cheese making fungi.</title>
        <authorList>
            <person name="Cheeseman K."/>
            <person name="Ropars J."/>
            <person name="Renault P."/>
            <person name="Dupont J."/>
            <person name="Gouzy J."/>
            <person name="Branca A."/>
            <person name="Abraham A.L."/>
            <person name="Ceppi M."/>
            <person name="Conseiller E."/>
            <person name="Debuchy R."/>
            <person name="Malagnac F."/>
            <person name="Goarin A."/>
            <person name="Silar P."/>
            <person name="Lacoste S."/>
            <person name="Sallet E."/>
            <person name="Bensimon A."/>
            <person name="Giraud T."/>
            <person name="Brygoo Y."/>
        </authorList>
    </citation>
    <scope>NUCLEOTIDE SEQUENCE [LARGE SCALE GENOMIC DNA]</scope>
    <source>
        <strain evidence="7">FM 013</strain>
    </source>
</reference>
<dbReference type="Gene3D" id="1.10.287.130">
    <property type="match status" value="1"/>
</dbReference>
<dbReference type="Gene3D" id="3.30.565.10">
    <property type="entry name" value="Histidine kinase-like ATPase, C-terminal domain"/>
    <property type="match status" value="1"/>
</dbReference>
<dbReference type="CDD" id="cd00082">
    <property type="entry name" value="HisKA"/>
    <property type="match status" value="1"/>
</dbReference>
<dbReference type="InterPro" id="IPR003594">
    <property type="entry name" value="HATPase_dom"/>
</dbReference>
<dbReference type="SUPFAM" id="SSF55874">
    <property type="entry name" value="ATPase domain of HSP90 chaperone/DNA topoisomerase II/histidine kinase"/>
    <property type="match status" value="1"/>
</dbReference>
<dbReference type="InterPro" id="IPR011006">
    <property type="entry name" value="CheY-like_superfamily"/>
</dbReference>
<evidence type="ECO:0000259" key="4">
    <source>
        <dbReference type="PROSITE" id="PS50109"/>
    </source>
</evidence>
<keyword evidence="6" id="KW-0418">Kinase</keyword>
<dbReference type="Proteomes" id="UP000053732">
    <property type="component" value="Unassembled WGS sequence"/>
</dbReference>
<organism evidence="6 7">
    <name type="scientific">Penicillium camemberti (strain FM 013)</name>
    <dbReference type="NCBI Taxonomy" id="1429867"/>
    <lineage>
        <taxon>Eukaryota</taxon>
        <taxon>Fungi</taxon>
        <taxon>Dikarya</taxon>
        <taxon>Ascomycota</taxon>
        <taxon>Pezizomycotina</taxon>
        <taxon>Eurotiomycetes</taxon>
        <taxon>Eurotiomycetidae</taxon>
        <taxon>Eurotiales</taxon>
        <taxon>Aspergillaceae</taxon>
        <taxon>Penicillium</taxon>
    </lineage>
</organism>
<keyword evidence="7" id="KW-1185">Reference proteome</keyword>
<keyword evidence="1 2" id="KW-0597">Phosphoprotein</keyword>
<dbReference type="PANTHER" id="PTHR43719">
    <property type="entry name" value="TWO-COMPONENT HISTIDINE KINASE"/>
    <property type="match status" value="1"/>
</dbReference>
<keyword evidence="6" id="KW-0808">Transferase</keyword>
<dbReference type="SMART" id="SM00387">
    <property type="entry name" value="HATPase_c"/>
    <property type="match status" value="1"/>
</dbReference>
<accession>A0A0G4P7E9</accession>
<evidence type="ECO:0000313" key="7">
    <source>
        <dbReference type="Proteomes" id="UP000053732"/>
    </source>
</evidence>
<dbReference type="InterPro" id="IPR050956">
    <property type="entry name" value="2C_system_His_kinase"/>
</dbReference>
<feature type="modified residue" description="4-aspartylphosphate" evidence="2">
    <location>
        <position position="1213"/>
    </location>
</feature>
<dbReference type="STRING" id="1429867.A0A0G4P7E9"/>
<dbReference type="SMART" id="SM00388">
    <property type="entry name" value="HisKA"/>
    <property type="match status" value="1"/>
</dbReference>
<feature type="domain" description="Response regulatory" evidence="5">
    <location>
        <begin position="1162"/>
        <end position="1284"/>
    </location>
</feature>
<dbReference type="InterPro" id="IPR036890">
    <property type="entry name" value="HATPase_C_sf"/>
</dbReference>
<feature type="domain" description="Histidine kinase" evidence="4">
    <location>
        <begin position="622"/>
        <end position="902"/>
    </location>
</feature>
<dbReference type="PRINTS" id="PR00344">
    <property type="entry name" value="BCTRLSENSOR"/>
</dbReference>
<proteinExistence type="predicted"/>
<dbReference type="SUPFAM" id="SSF47384">
    <property type="entry name" value="Homodimeric domain of signal transducing histidine kinase"/>
    <property type="match status" value="1"/>
</dbReference>
<gene>
    <name evidence="6" type="ORF">PCAMFM013_S007g000227</name>
</gene>
<dbReference type="FunFam" id="3.30.450.40:FF:000083">
    <property type="entry name" value="Sensor histidine kinase/response regulator, putative (AFU_orthologue AFUA_4G00660)"/>
    <property type="match status" value="1"/>
</dbReference>
<dbReference type="InterPro" id="IPR036097">
    <property type="entry name" value="HisK_dim/P_sf"/>
</dbReference>
<evidence type="ECO:0000259" key="5">
    <source>
        <dbReference type="PROSITE" id="PS50110"/>
    </source>
</evidence>
<feature type="region of interest" description="Disordered" evidence="3">
    <location>
        <begin position="417"/>
        <end position="437"/>
    </location>
</feature>
<feature type="region of interest" description="Disordered" evidence="3">
    <location>
        <begin position="317"/>
        <end position="368"/>
    </location>
</feature>
<evidence type="ECO:0000313" key="6">
    <source>
        <dbReference type="EMBL" id="CRL22246.1"/>
    </source>
</evidence>
<dbReference type="PROSITE" id="PS50110">
    <property type="entry name" value="RESPONSE_REGULATORY"/>
    <property type="match status" value="1"/>
</dbReference>
<evidence type="ECO:0000256" key="3">
    <source>
        <dbReference type="SAM" id="MobiDB-lite"/>
    </source>
</evidence>
<dbReference type="InterPro" id="IPR001789">
    <property type="entry name" value="Sig_transdc_resp-reg_receiver"/>
</dbReference>
<sequence>MGEASNRSMCCYNSLLGRRGVSRVKYPANRAPCLPRYLPPHHRKPHALQHVGPTTLSKEHVARSSADPILTALAQLGTLRLDAQRSLISLFGRKEQHVLTEATRTLSLRNDGNDDAQHELWVGSSTMSYGRSLCKSVMNSTPNVSNARDNVFVVPDLAKDNAFKDHPDVTTSPNIRFLASSPIISPKGVVIGAYTILDDQPHEPLDVGSLQFLVDIAATVMDYLGASHSKIQHFRSERMMVGLGSFVEGKGSLRNSWVADTDIPQATPGAMDHAEGHINRQQQEKQISQNLTQGTTQNGTPSHLPFRPYNLHIPRNKALQGNREKYQSLSNSTTSKRDAKALSKLKEASQATMAIGNDQSRQQSPRDDYTAKVNETFGRAANLIRESIEIEAVVFFNANFGSQESLVNNAESDTEGSCFESCSSGDEATSRGSPQRSFEEIFDPEQAASSGKAALNPCEILGFATSNASSVNNQLMDDNKIALSESFLGGLLHRYPRGKIFNFGEDGTISSDDTSDGIIKRFLRRPGGKKYKRTRSSLMRQDAQSLLQLAPESRSIIFSPLWDSHKGRWYSGALAWTKAPHRVFTSNDELAFLLTFGTSIMAEVHRLGAHFADRAKSDLLSGLSHELRSPLHGIFGTAELLNDTVMDALQRGFIHTISSCAYTLLGSINQLLEHASINDVRPNSVAKNPVGGIHKTPVDRKVAAARLSSHSGKSDVDTCVELDATLEDAVETVFAGYSFFSSSRSPLRGIADASTLDSKHPDARGGVKVVLDIDHSPSWKFSTQPGAWHVILTNIFGNALKFTQNGYIYISMKASPVKFGKDGEVTSSAITVTVKDTGSGIDPDFLKNGLFTAFSQEDSMTTGNGLGLSITRRILLSLGGDIQVNSEKNVGTEVVATVALNHASALDNLDKLNSPSPITTAQKLACAKTIGILGLGTSEFDTSVYKSLQKLCQDWFSMEVLLVGPSQTQFAHCDIYISSHEYMDTGNQELRTIAPSPGARFPSPVIVVCPSPRTAHSMSVKAQDRGDAHVLEFISQPCGPRKLAKTLETCINRQQLQFDLLESEENIPGGSAGFPVNLGTNEPKMDSFVSLPSNGGVSDQTTIKVVVDTDTCSHPSIETLDSMKLARGDVLDPLPPSEEVATTSHDTPIKKETDPVSNHPTTVLLVDDNDINLRLLIAFMKKLNCDYIIAQNGEEALEAFKANSSVIGMIFMDISMPIMDGLESTRRIREFEKTLETTSRVTIAALTGVAQADTQRDAIGSGMDLFLTKPIRLSSLVPVIQGIMPPTHALWQEK</sequence>
<dbReference type="Gene3D" id="3.30.450.40">
    <property type="match status" value="1"/>
</dbReference>
<name>A0A0G4P7E9_PENC3</name>
<dbReference type="PROSITE" id="PS50109">
    <property type="entry name" value="HIS_KIN"/>
    <property type="match status" value="1"/>
</dbReference>
<dbReference type="InterPro" id="IPR003661">
    <property type="entry name" value="HisK_dim/P_dom"/>
</dbReference>
<feature type="compositionally biased region" description="Basic and acidic residues" evidence="3">
    <location>
        <begin position="335"/>
        <end position="347"/>
    </location>
</feature>
<dbReference type="Pfam" id="PF02518">
    <property type="entry name" value="HATPase_c"/>
    <property type="match status" value="1"/>
</dbReference>
<dbReference type="PANTHER" id="PTHR43719:SF69">
    <property type="entry name" value="HISTIDINE KINASE G7"/>
    <property type="match status" value="1"/>
</dbReference>
<dbReference type="EMBL" id="HG793140">
    <property type="protein sequence ID" value="CRL22246.1"/>
    <property type="molecule type" value="Genomic_DNA"/>
</dbReference>
<dbReference type="InterPro" id="IPR029016">
    <property type="entry name" value="GAF-like_dom_sf"/>
</dbReference>
<dbReference type="SMART" id="SM00448">
    <property type="entry name" value="REC"/>
    <property type="match status" value="1"/>
</dbReference>
<dbReference type="SUPFAM" id="SSF52172">
    <property type="entry name" value="CheY-like"/>
    <property type="match status" value="1"/>
</dbReference>
<dbReference type="CDD" id="cd17546">
    <property type="entry name" value="REC_hyHK_CKI1_RcsC-like"/>
    <property type="match status" value="1"/>
</dbReference>
<dbReference type="InterPro" id="IPR004358">
    <property type="entry name" value="Sig_transdc_His_kin-like_C"/>
</dbReference>
<dbReference type="GO" id="GO:0000155">
    <property type="term" value="F:phosphorelay sensor kinase activity"/>
    <property type="evidence" value="ECO:0007669"/>
    <property type="project" value="InterPro"/>
</dbReference>
<dbReference type="SUPFAM" id="SSF55781">
    <property type="entry name" value="GAF domain-like"/>
    <property type="match status" value="1"/>
</dbReference>
<evidence type="ECO:0000256" key="1">
    <source>
        <dbReference type="ARBA" id="ARBA00022553"/>
    </source>
</evidence>
<dbReference type="Pfam" id="PF00072">
    <property type="entry name" value="Response_reg"/>
    <property type="match status" value="1"/>
</dbReference>
<dbReference type="Pfam" id="PF00512">
    <property type="entry name" value="HisKA"/>
    <property type="match status" value="1"/>
</dbReference>
<evidence type="ECO:0000256" key="2">
    <source>
        <dbReference type="PROSITE-ProRule" id="PRU00169"/>
    </source>
</evidence>
<dbReference type="InterPro" id="IPR005467">
    <property type="entry name" value="His_kinase_dom"/>
</dbReference>
<protein>
    <submittedName>
        <fullName evidence="6">Signal transduction histidine kinase, homodimeric</fullName>
    </submittedName>
</protein>
<feature type="compositionally biased region" description="Polar residues" evidence="3">
    <location>
        <begin position="349"/>
        <end position="363"/>
    </location>
</feature>